<dbReference type="GO" id="GO:0019005">
    <property type="term" value="C:SCF ubiquitin ligase complex"/>
    <property type="evidence" value="ECO:0007669"/>
    <property type="project" value="TreeGrafter"/>
</dbReference>
<dbReference type="SUPFAM" id="SSF81383">
    <property type="entry name" value="F-box domain"/>
    <property type="match status" value="1"/>
</dbReference>
<evidence type="ECO:0000259" key="1">
    <source>
        <dbReference type="Pfam" id="PF25372"/>
    </source>
</evidence>
<accession>A0A015LF50</accession>
<dbReference type="GO" id="GO:0031146">
    <property type="term" value="P:SCF-dependent proteasomal ubiquitin-dependent protein catabolic process"/>
    <property type="evidence" value="ECO:0007669"/>
    <property type="project" value="TreeGrafter"/>
</dbReference>
<dbReference type="GO" id="GO:0016874">
    <property type="term" value="F:ligase activity"/>
    <property type="evidence" value="ECO:0007669"/>
    <property type="project" value="UniProtKB-KW"/>
</dbReference>
<dbReference type="PANTHER" id="PTHR13318:SF190">
    <property type="entry name" value="PARTNER OF PAIRED, ISOFORM B"/>
    <property type="match status" value="1"/>
</dbReference>
<dbReference type="InterPro" id="IPR057207">
    <property type="entry name" value="FBXL15_LRR"/>
</dbReference>
<dbReference type="InterPro" id="IPR006553">
    <property type="entry name" value="Leu-rich_rpt_Cys-con_subtyp"/>
</dbReference>
<dbReference type="Gene3D" id="3.80.10.10">
    <property type="entry name" value="Ribonuclease Inhibitor"/>
    <property type="match status" value="2"/>
</dbReference>
<keyword evidence="2" id="KW-0436">Ligase</keyword>
<dbReference type="InterPro" id="IPR032675">
    <property type="entry name" value="LRR_dom_sf"/>
</dbReference>
<dbReference type="SMART" id="SM00367">
    <property type="entry name" value="LRR_CC"/>
    <property type="match status" value="5"/>
</dbReference>
<protein>
    <submittedName>
        <fullName evidence="2">SCF ubiquitin ligase complex subunit GRR1</fullName>
    </submittedName>
</protein>
<dbReference type="EMBL" id="JEMT01028882">
    <property type="protein sequence ID" value="EXX53468.1"/>
    <property type="molecule type" value="Genomic_DNA"/>
</dbReference>
<dbReference type="SUPFAM" id="SSF52047">
    <property type="entry name" value="RNI-like"/>
    <property type="match status" value="1"/>
</dbReference>
<sequence>MQYQRHDLALHGVFSYVEPRDLYICALVNIEWNQYATSKLWRYPKFGTGSTTALQSFQRFLIILPNIAREQTRLCVITIDVSEVQETLYDAVDENWLGIAVLRCPNLKELIIRDVSFLSTISIRKLCYMKVSNNFIEKLDLTGAKSITESTMKALVQNFPELKHIILDNCSGAADGSVSQIAYFCHNLEHVNLANSRSSLTDVGLFALAKFEKQKLKSIDLTASTKVTDNAIIAMATHCTKLVSINFSNCALITIQGLEKLIASNKNTLEQLIIHNMKSIPDLTYPFLELLTNHCSQLTTFSFTFTSIANIKIEFLVDIFDKFQNLRELVLYYVPEHTPNLFIWKLIEKCKSLKEIKIYRTSYESDFILGGYTKVLETACGGINQPAVEEFNFSHPNGPKVNLFLLEE</sequence>
<dbReference type="InterPro" id="IPR036047">
    <property type="entry name" value="F-box-like_dom_sf"/>
</dbReference>
<gene>
    <name evidence="2" type="ORF">RirG_243540</name>
</gene>
<dbReference type="Pfam" id="PF25372">
    <property type="entry name" value="DUF7885"/>
    <property type="match status" value="1"/>
</dbReference>
<proteinExistence type="predicted"/>
<evidence type="ECO:0000313" key="2">
    <source>
        <dbReference type="EMBL" id="EXX53468.1"/>
    </source>
</evidence>
<dbReference type="AlphaFoldDB" id="A0A015LF50"/>
<name>A0A015LF50_RHIIW</name>
<dbReference type="PANTHER" id="PTHR13318">
    <property type="entry name" value="PARTNER OF PAIRED, ISOFORM B-RELATED"/>
    <property type="match status" value="1"/>
</dbReference>
<dbReference type="Proteomes" id="UP000022910">
    <property type="component" value="Unassembled WGS sequence"/>
</dbReference>
<dbReference type="SMR" id="A0A015LF50"/>
<reference evidence="2 3" key="1">
    <citation type="submission" date="2014-02" db="EMBL/GenBank/DDBJ databases">
        <title>Single nucleus genome sequencing reveals high similarity among nuclei of an endomycorrhizal fungus.</title>
        <authorList>
            <person name="Lin K."/>
            <person name="Geurts R."/>
            <person name="Zhang Z."/>
            <person name="Limpens E."/>
            <person name="Saunders D.G."/>
            <person name="Mu D."/>
            <person name="Pang E."/>
            <person name="Cao H."/>
            <person name="Cha H."/>
            <person name="Lin T."/>
            <person name="Zhou Q."/>
            <person name="Shang Y."/>
            <person name="Li Y."/>
            <person name="Ivanov S."/>
            <person name="Sharma T."/>
            <person name="Velzen R.V."/>
            <person name="Ruijter N.D."/>
            <person name="Aanen D.K."/>
            <person name="Win J."/>
            <person name="Kamoun S."/>
            <person name="Bisseling T."/>
            <person name="Huang S."/>
        </authorList>
    </citation>
    <scope>NUCLEOTIDE SEQUENCE [LARGE SCALE GENOMIC DNA]</scope>
    <source>
        <strain evidence="3">DAOM197198w</strain>
    </source>
</reference>
<dbReference type="HOGENOM" id="CLU_704271_0_0_1"/>
<keyword evidence="3" id="KW-1185">Reference proteome</keyword>
<feature type="domain" description="F-box/LRR-repeat protein 15-like leucin rich repeat" evidence="1">
    <location>
        <begin position="137"/>
        <end position="303"/>
    </location>
</feature>
<evidence type="ECO:0000313" key="3">
    <source>
        <dbReference type="Proteomes" id="UP000022910"/>
    </source>
</evidence>
<dbReference type="OMA" id="PTCALLN"/>
<dbReference type="STRING" id="1432141.A0A015LF50"/>
<organism evidence="2 3">
    <name type="scientific">Rhizophagus irregularis (strain DAOM 197198w)</name>
    <name type="common">Glomus intraradices</name>
    <dbReference type="NCBI Taxonomy" id="1432141"/>
    <lineage>
        <taxon>Eukaryota</taxon>
        <taxon>Fungi</taxon>
        <taxon>Fungi incertae sedis</taxon>
        <taxon>Mucoromycota</taxon>
        <taxon>Glomeromycotina</taxon>
        <taxon>Glomeromycetes</taxon>
        <taxon>Glomerales</taxon>
        <taxon>Glomeraceae</taxon>
        <taxon>Rhizophagus</taxon>
    </lineage>
</organism>
<dbReference type="OrthoDB" id="10257471at2759"/>
<comment type="caution">
    <text evidence="2">The sequence shown here is derived from an EMBL/GenBank/DDBJ whole genome shotgun (WGS) entry which is preliminary data.</text>
</comment>